<proteinExistence type="predicted"/>
<accession>A0A415FSZ7</accession>
<sequence length="69" mass="7759">MVTIMLIVIMQVAIIQTDALAWSSLHVFGRTGVLRNGGERHNVRRHAENGKNKNGGIPTFFHARYNKTN</sequence>
<reference evidence="1 2" key="1">
    <citation type="submission" date="2018-08" db="EMBL/GenBank/DDBJ databases">
        <title>A genome reference for cultivated species of the human gut microbiota.</title>
        <authorList>
            <person name="Zou Y."/>
            <person name="Xue W."/>
            <person name="Luo G."/>
        </authorList>
    </citation>
    <scope>NUCLEOTIDE SEQUENCE [LARGE SCALE GENOMIC DNA]</scope>
    <source>
        <strain evidence="1 2">AF45-19</strain>
    </source>
</reference>
<name>A0A415FSZ7_BIFAD</name>
<evidence type="ECO:0000313" key="1">
    <source>
        <dbReference type="EMBL" id="RHK26006.1"/>
    </source>
</evidence>
<protein>
    <submittedName>
        <fullName evidence="1">Uncharacterized protein</fullName>
    </submittedName>
</protein>
<organism evidence="1 2">
    <name type="scientific">Bifidobacterium adolescentis</name>
    <dbReference type="NCBI Taxonomy" id="1680"/>
    <lineage>
        <taxon>Bacteria</taxon>
        <taxon>Bacillati</taxon>
        <taxon>Actinomycetota</taxon>
        <taxon>Actinomycetes</taxon>
        <taxon>Bifidobacteriales</taxon>
        <taxon>Bifidobacteriaceae</taxon>
        <taxon>Bifidobacterium</taxon>
    </lineage>
</organism>
<comment type="caution">
    <text evidence="1">The sequence shown here is derived from an EMBL/GenBank/DDBJ whole genome shotgun (WGS) entry which is preliminary data.</text>
</comment>
<dbReference type="Proteomes" id="UP000285262">
    <property type="component" value="Unassembled WGS sequence"/>
</dbReference>
<dbReference type="AlphaFoldDB" id="A0A415FSZ7"/>
<gene>
    <name evidence="1" type="ORF">DW072_05580</name>
</gene>
<evidence type="ECO:0000313" key="2">
    <source>
        <dbReference type="Proteomes" id="UP000285262"/>
    </source>
</evidence>
<dbReference type="EMBL" id="QRNG01000007">
    <property type="protein sequence ID" value="RHK26006.1"/>
    <property type="molecule type" value="Genomic_DNA"/>
</dbReference>